<accession>A0A3G2S728</accession>
<feature type="compositionally biased region" description="Low complexity" evidence="6">
    <location>
        <begin position="171"/>
        <end position="181"/>
    </location>
</feature>
<feature type="region of interest" description="Disordered" evidence="6">
    <location>
        <begin position="158"/>
        <end position="204"/>
    </location>
</feature>
<comment type="similarity">
    <text evidence="1">Belongs to the peptidase C48 family.</text>
</comment>
<evidence type="ECO:0000256" key="4">
    <source>
        <dbReference type="ARBA" id="ARBA00022786"/>
    </source>
</evidence>
<dbReference type="OrthoDB" id="442460at2759"/>
<dbReference type="GO" id="GO:0070139">
    <property type="term" value="F:SUMO-specific endopeptidase activity"/>
    <property type="evidence" value="ECO:0007669"/>
    <property type="project" value="TreeGrafter"/>
</dbReference>
<keyword evidence="3 8" id="KW-0645">Protease</keyword>
<dbReference type="PANTHER" id="PTHR46896">
    <property type="entry name" value="SENTRIN-SPECIFIC PROTEASE"/>
    <property type="match status" value="1"/>
</dbReference>
<dbReference type="InterPro" id="IPR038765">
    <property type="entry name" value="Papain-like_cys_pep_sf"/>
</dbReference>
<feature type="compositionally biased region" description="Polar residues" evidence="6">
    <location>
        <begin position="182"/>
        <end position="191"/>
    </location>
</feature>
<dbReference type="InterPro" id="IPR003653">
    <property type="entry name" value="Peptidase_C48_C"/>
</dbReference>
<dbReference type="PANTHER" id="PTHR46896:SF3">
    <property type="entry name" value="FI06413P-RELATED"/>
    <property type="match status" value="1"/>
</dbReference>
<gene>
    <name evidence="8" type="primary">ulp2</name>
    <name evidence="8" type="ORF">DNF11_2018</name>
</gene>
<dbReference type="VEuPathDB" id="FungiDB:DNF11_2018"/>
<sequence length="336" mass="38391">MAPAVEDSSFVHQTRARVRSEQSLKEAKETKPILRYPTSGPFAVTLLQCDLERLKEGEYLNDTMIEFGLRYLLERIKQNNPSLVQQIHVFNTFFYHKLTESRDRSKTYEHLRKWTNKVNIFDKMYVVVPINEHLHWYMAIIVNPKAIINERPVSLAGSPIRRSSRTSTEDSAASGVSGSSGPQLGSCSVNHASEHGDKVGQNPSDFKEEQSYVMVLDSLGITHGPVKTALRDYLRLEARDKGHVRPDVDLKRLGDPLHVDVRVPDQPNFSDCGIYLLHYFDRFFSDPVLFTEISLAARRNSKTEVPIHDAWRSEEVTSKRTWWASIVTDLAKDYSS</sequence>
<keyword evidence="4" id="KW-0833">Ubl conjugation pathway</keyword>
<dbReference type="PROSITE" id="PS50600">
    <property type="entry name" value="ULP_PROTEASE"/>
    <property type="match status" value="1"/>
</dbReference>
<dbReference type="Gene3D" id="3.40.395.10">
    <property type="entry name" value="Adenoviral Proteinase, Chain A"/>
    <property type="match status" value="1"/>
</dbReference>
<reference evidence="8 9" key="1">
    <citation type="submission" date="2018-10" db="EMBL/GenBank/DDBJ databases">
        <title>Complete genome sequence of Malassezia restricta CBS 7877.</title>
        <authorList>
            <person name="Morand S.C."/>
            <person name="Bertignac M."/>
            <person name="Iltis A."/>
            <person name="Kolder I."/>
            <person name="Pirovano W."/>
            <person name="Jourdain R."/>
            <person name="Clavaud C."/>
        </authorList>
    </citation>
    <scope>NUCLEOTIDE SEQUENCE [LARGE SCALE GENOMIC DNA]</scope>
    <source>
        <strain evidence="8 9">CBS 7877</strain>
    </source>
</reference>
<keyword evidence="5 8" id="KW-0378">Hydrolase</keyword>
<dbReference type="GO" id="GO:0016926">
    <property type="term" value="P:protein desumoylation"/>
    <property type="evidence" value="ECO:0007669"/>
    <property type="project" value="TreeGrafter"/>
</dbReference>
<keyword evidence="9" id="KW-1185">Reference proteome</keyword>
<evidence type="ECO:0000313" key="9">
    <source>
        <dbReference type="Proteomes" id="UP000269793"/>
    </source>
</evidence>
<dbReference type="AlphaFoldDB" id="A0A3G2S728"/>
<evidence type="ECO:0000256" key="3">
    <source>
        <dbReference type="ARBA" id="ARBA00022670"/>
    </source>
</evidence>
<dbReference type="EC" id="3.4.22.68" evidence="8"/>
<evidence type="ECO:0000256" key="5">
    <source>
        <dbReference type="ARBA" id="ARBA00022801"/>
    </source>
</evidence>
<dbReference type="EMBL" id="CP033150">
    <property type="protein sequence ID" value="AYO42968.1"/>
    <property type="molecule type" value="Genomic_DNA"/>
</dbReference>
<protein>
    <submittedName>
        <fullName evidence="8">Ubiquitin-like-specific protease 2</fullName>
        <ecNumber evidence="8">3.4.22.68</ecNumber>
    </submittedName>
</protein>
<evidence type="ECO:0000313" key="8">
    <source>
        <dbReference type="EMBL" id="AYO42968.1"/>
    </source>
</evidence>
<organism evidence="8 9">
    <name type="scientific">Malassezia restricta (strain ATCC 96810 / NBRC 103918 / CBS 7877)</name>
    <name type="common">Seborrheic dermatitis infection agent</name>
    <dbReference type="NCBI Taxonomy" id="425264"/>
    <lineage>
        <taxon>Eukaryota</taxon>
        <taxon>Fungi</taxon>
        <taxon>Dikarya</taxon>
        <taxon>Basidiomycota</taxon>
        <taxon>Ustilaginomycotina</taxon>
        <taxon>Malasseziomycetes</taxon>
        <taxon>Malasseziales</taxon>
        <taxon>Malasseziaceae</taxon>
        <taxon>Malassezia</taxon>
    </lineage>
</organism>
<evidence type="ECO:0000256" key="6">
    <source>
        <dbReference type="SAM" id="MobiDB-lite"/>
    </source>
</evidence>
<dbReference type="GO" id="GO:0005737">
    <property type="term" value="C:cytoplasm"/>
    <property type="evidence" value="ECO:0007669"/>
    <property type="project" value="TreeGrafter"/>
</dbReference>
<feature type="domain" description="Ubiquitin-like protease family profile" evidence="7">
    <location>
        <begin position="44"/>
        <end position="283"/>
    </location>
</feature>
<evidence type="ECO:0000259" key="7">
    <source>
        <dbReference type="PROSITE" id="PS50600"/>
    </source>
</evidence>
<evidence type="ECO:0000256" key="2">
    <source>
        <dbReference type="ARBA" id="ARBA00022553"/>
    </source>
</evidence>
<dbReference type="Pfam" id="PF02902">
    <property type="entry name" value="Peptidase_C48"/>
    <property type="match status" value="1"/>
</dbReference>
<dbReference type="Proteomes" id="UP000269793">
    <property type="component" value="Chromosome III"/>
</dbReference>
<dbReference type="SUPFAM" id="SSF54001">
    <property type="entry name" value="Cysteine proteinases"/>
    <property type="match status" value="1"/>
</dbReference>
<dbReference type="InterPro" id="IPR051947">
    <property type="entry name" value="Sentrin-specific_protease"/>
</dbReference>
<dbReference type="STRING" id="425264.A0A3G2S728"/>
<name>A0A3G2S728_MALR7</name>
<dbReference type="GO" id="GO:0006508">
    <property type="term" value="P:proteolysis"/>
    <property type="evidence" value="ECO:0007669"/>
    <property type="project" value="UniProtKB-KW"/>
</dbReference>
<evidence type="ECO:0000256" key="1">
    <source>
        <dbReference type="ARBA" id="ARBA00005234"/>
    </source>
</evidence>
<dbReference type="GO" id="GO:0005634">
    <property type="term" value="C:nucleus"/>
    <property type="evidence" value="ECO:0007669"/>
    <property type="project" value="TreeGrafter"/>
</dbReference>
<proteinExistence type="inferred from homology"/>
<keyword evidence="2" id="KW-0597">Phosphoprotein</keyword>